<dbReference type="InterPro" id="IPR011993">
    <property type="entry name" value="PH-like_dom_sf"/>
</dbReference>
<dbReference type="eggNOG" id="ENOG502RUQ9">
    <property type="taxonomic scope" value="Eukaryota"/>
</dbReference>
<dbReference type="SMART" id="SM00233">
    <property type="entry name" value="PH"/>
    <property type="match status" value="1"/>
</dbReference>
<dbReference type="Gene3D" id="2.30.29.30">
    <property type="entry name" value="Pleckstrin-homology domain (PH domain)/Phosphotyrosine-binding domain (PTB)"/>
    <property type="match status" value="1"/>
</dbReference>
<name>S2JEA6_MUCC1</name>
<dbReference type="InterPro" id="IPR001849">
    <property type="entry name" value="PH_domain"/>
</dbReference>
<reference evidence="3" key="1">
    <citation type="submission" date="2013-05" db="EMBL/GenBank/DDBJ databases">
        <title>The Genome sequence of Mucor circinelloides f. circinelloides 1006PhL.</title>
        <authorList>
            <consortium name="The Broad Institute Genomics Platform"/>
            <person name="Cuomo C."/>
            <person name="Earl A."/>
            <person name="Findley K."/>
            <person name="Lee S.C."/>
            <person name="Walker B."/>
            <person name="Young S."/>
            <person name="Zeng Q."/>
            <person name="Gargeya S."/>
            <person name="Fitzgerald M."/>
            <person name="Haas B."/>
            <person name="Abouelleil A."/>
            <person name="Allen A.W."/>
            <person name="Alvarado L."/>
            <person name="Arachchi H.M."/>
            <person name="Berlin A.M."/>
            <person name="Chapman S.B."/>
            <person name="Gainer-Dewar J."/>
            <person name="Goldberg J."/>
            <person name="Griggs A."/>
            <person name="Gujja S."/>
            <person name="Hansen M."/>
            <person name="Howarth C."/>
            <person name="Imamovic A."/>
            <person name="Ireland A."/>
            <person name="Larimer J."/>
            <person name="McCowan C."/>
            <person name="Murphy C."/>
            <person name="Pearson M."/>
            <person name="Poon T.W."/>
            <person name="Priest M."/>
            <person name="Roberts A."/>
            <person name="Saif S."/>
            <person name="Shea T."/>
            <person name="Sisk P."/>
            <person name="Sykes S."/>
            <person name="Wortman J."/>
            <person name="Nusbaum C."/>
            <person name="Birren B."/>
        </authorList>
    </citation>
    <scope>NUCLEOTIDE SEQUENCE [LARGE SCALE GENOMIC DNA]</scope>
    <source>
        <strain evidence="3">1006PhL</strain>
    </source>
</reference>
<evidence type="ECO:0000259" key="1">
    <source>
        <dbReference type="PROSITE" id="PS50003"/>
    </source>
</evidence>
<evidence type="ECO:0000313" key="3">
    <source>
        <dbReference type="Proteomes" id="UP000014254"/>
    </source>
</evidence>
<dbReference type="Pfam" id="PF00169">
    <property type="entry name" value="PH"/>
    <property type="match status" value="1"/>
</dbReference>
<dbReference type="VEuPathDB" id="FungiDB:HMPREF1544_06418"/>
<feature type="domain" description="PH" evidence="1">
    <location>
        <begin position="22"/>
        <end position="127"/>
    </location>
</feature>
<dbReference type="InParanoid" id="S2JEA6"/>
<sequence length="182" mass="20801">MTVSRDRPPQYSSSPPPSYSCTVYKQGFVRLKKEVSIGGAVEINRSWRTVYFCLRGTILYVYKKESSKYPIDSISMLKGHCGIATDYKKDNVLRLRLGTTKEQYLISPLGHLPETISWFEHLQSSANISTDIDRRHMPKILTLSRGNNQLQEHVNHTRTITLTIGKTQAVIPVLQCQFRNTL</sequence>
<evidence type="ECO:0000313" key="2">
    <source>
        <dbReference type="EMBL" id="EPB86802.1"/>
    </source>
</evidence>
<dbReference type="EMBL" id="KE123981">
    <property type="protein sequence ID" value="EPB86802.1"/>
    <property type="molecule type" value="Genomic_DNA"/>
</dbReference>
<dbReference type="STRING" id="1220926.S2JEA6"/>
<protein>
    <recommendedName>
        <fullName evidence="1">PH domain-containing protein</fullName>
    </recommendedName>
</protein>
<dbReference type="PROSITE" id="PS50003">
    <property type="entry name" value="PH_DOMAIN"/>
    <property type="match status" value="1"/>
</dbReference>
<dbReference type="Proteomes" id="UP000014254">
    <property type="component" value="Unassembled WGS sequence"/>
</dbReference>
<dbReference type="SUPFAM" id="SSF50729">
    <property type="entry name" value="PH domain-like"/>
    <property type="match status" value="1"/>
</dbReference>
<keyword evidence="3" id="KW-1185">Reference proteome</keyword>
<proteinExistence type="predicted"/>
<gene>
    <name evidence="2" type="ORF">HMPREF1544_06418</name>
</gene>
<dbReference type="AlphaFoldDB" id="S2JEA6"/>
<dbReference type="PANTHER" id="PTHR37283:SF1">
    <property type="entry name" value="PH DOMAIN-CONTAINING PROTEIN YHR131C"/>
    <property type="match status" value="1"/>
</dbReference>
<dbReference type="OMA" id="DIDRRHM"/>
<accession>S2JEA6</accession>
<organism evidence="2 3">
    <name type="scientific">Mucor circinelloides f. circinelloides (strain 1006PhL)</name>
    <name type="common">Mucormycosis agent</name>
    <name type="synonym">Calyptromyces circinelloides</name>
    <dbReference type="NCBI Taxonomy" id="1220926"/>
    <lineage>
        <taxon>Eukaryota</taxon>
        <taxon>Fungi</taxon>
        <taxon>Fungi incertae sedis</taxon>
        <taxon>Mucoromycota</taxon>
        <taxon>Mucoromycotina</taxon>
        <taxon>Mucoromycetes</taxon>
        <taxon>Mucorales</taxon>
        <taxon>Mucorineae</taxon>
        <taxon>Mucoraceae</taxon>
        <taxon>Mucor</taxon>
    </lineage>
</organism>
<dbReference type="OrthoDB" id="5865767at2759"/>
<dbReference type="PANTHER" id="PTHR37283">
    <property type="entry name" value="PH DOMAIN-CONTAINING PROTEIN YHR131C"/>
    <property type="match status" value="1"/>
</dbReference>